<dbReference type="STRING" id="1095630.A0A2J6SN40"/>
<dbReference type="OrthoDB" id="3564634at2759"/>
<feature type="region of interest" description="Disordered" evidence="1">
    <location>
        <begin position="298"/>
        <end position="335"/>
    </location>
</feature>
<feature type="transmembrane region" description="Helical" evidence="2">
    <location>
        <begin position="550"/>
        <end position="578"/>
    </location>
</feature>
<feature type="transmembrane region" description="Helical" evidence="2">
    <location>
        <begin position="453"/>
        <end position="475"/>
    </location>
</feature>
<feature type="transmembrane region" description="Helical" evidence="2">
    <location>
        <begin position="495"/>
        <end position="514"/>
    </location>
</feature>
<dbReference type="Gene3D" id="1.20.58.340">
    <property type="entry name" value="Magnesium transport protein CorA, transmembrane region"/>
    <property type="match status" value="1"/>
</dbReference>
<feature type="region of interest" description="Disordered" evidence="1">
    <location>
        <begin position="115"/>
        <end position="135"/>
    </location>
</feature>
<dbReference type="Proteomes" id="UP000235371">
    <property type="component" value="Unassembled WGS sequence"/>
</dbReference>
<proteinExistence type="predicted"/>
<accession>A0A2J6SN40</accession>
<dbReference type="GeneID" id="36589959"/>
<dbReference type="AlphaFoldDB" id="A0A2J6SN40"/>
<evidence type="ECO:0000256" key="2">
    <source>
        <dbReference type="SAM" id="Phobius"/>
    </source>
</evidence>
<evidence type="ECO:0000313" key="3">
    <source>
        <dbReference type="EMBL" id="PMD52174.1"/>
    </source>
</evidence>
<evidence type="ECO:0000313" key="4">
    <source>
        <dbReference type="Proteomes" id="UP000235371"/>
    </source>
</evidence>
<dbReference type="InterPro" id="IPR050829">
    <property type="entry name" value="CorA_MIT"/>
</dbReference>
<dbReference type="GO" id="GO:0015095">
    <property type="term" value="F:magnesium ion transmembrane transporter activity"/>
    <property type="evidence" value="ECO:0007669"/>
    <property type="project" value="TreeGrafter"/>
</dbReference>
<protein>
    <submittedName>
        <fullName evidence="3">Uncharacterized protein</fullName>
    </submittedName>
</protein>
<keyword evidence="2" id="KW-0472">Membrane</keyword>
<dbReference type="PANTHER" id="PTHR47685">
    <property type="entry name" value="MAGNESIUM TRANSPORT PROTEIN CORA"/>
    <property type="match status" value="1"/>
</dbReference>
<keyword evidence="4" id="KW-1185">Reference proteome</keyword>
<reference evidence="3 4" key="1">
    <citation type="submission" date="2016-04" db="EMBL/GenBank/DDBJ databases">
        <title>A degradative enzymes factory behind the ericoid mycorrhizal symbiosis.</title>
        <authorList>
            <consortium name="DOE Joint Genome Institute"/>
            <person name="Martino E."/>
            <person name="Morin E."/>
            <person name="Grelet G."/>
            <person name="Kuo A."/>
            <person name="Kohler A."/>
            <person name="Daghino S."/>
            <person name="Barry K."/>
            <person name="Choi C."/>
            <person name="Cichocki N."/>
            <person name="Clum A."/>
            <person name="Copeland A."/>
            <person name="Hainaut M."/>
            <person name="Haridas S."/>
            <person name="Labutti K."/>
            <person name="Lindquist E."/>
            <person name="Lipzen A."/>
            <person name="Khouja H.-R."/>
            <person name="Murat C."/>
            <person name="Ohm R."/>
            <person name="Olson A."/>
            <person name="Spatafora J."/>
            <person name="Veneault-Fourrey C."/>
            <person name="Henrissat B."/>
            <person name="Grigoriev I."/>
            <person name="Martin F."/>
            <person name="Perotto S."/>
        </authorList>
    </citation>
    <scope>NUCLEOTIDE SEQUENCE [LARGE SCALE GENOMIC DNA]</scope>
    <source>
        <strain evidence="3 4">E</strain>
    </source>
</reference>
<dbReference type="EMBL" id="KZ613912">
    <property type="protein sequence ID" value="PMD52174.1"/>
    <property type="molecule type" value="Genomic_DNA"/>
</dbReference>
<dbReference type="RefSeq" id="XP_024729078.1">
    <property type="nucleotide sequence ID" value="XM_024881882.1"/>
</dbReference>
<dbReference type="GO" id="GO:0015099">
    <property type="term" value="F:nickel cation transmembrane transporter activity"/>
    <property type="evidence" value="ECO:0007669"/>
    <property type="project" value="TreeGrafter"/>
</dbReference>
<dbReference type="InParanoid" id="A0A2J6SN40"/>
<organism evidence="3 4">
    <name type="scientific">Hyaloscypha bicolor E</name>
    <dbReference type="NCBI Taxonomy" id="1095630"/>
    <lineage>
        <taxon>Eukaryota</taxon>
        <taxon>Fungi</taxon>
        <taxon>Dikarya</taxon>
        <taxon>Ascomycota</taxon>
        <taxon>Pezizomycotina</taxon>
        <taxon>Leotiomycetes</taxon>
        <taxon>Helotiales</taxon>
        <taxon>Hyaloscyphaceae</taxon>
        <taxon>Hyaloscypha</taxon>
        <taxon>Hyaloscypha bicolor</taxon>
    </lineage>
</organism>
<feature type="region of interest" description="Disordered" evidence="1">
    <location>
        <begin position="622"/>
        <end position="652"/>
    </location>
</feature>
<name>A0A2J6SN40_9HELO</name>
<feature type="compositionally biased region" description="Basic and acidic residues" evidence="1">
    <location>
        <begin position="116"/>
        <end position="125"/>
    </location>
</feature>
<feature type="compositionally biased region" description="Basic and acidic residues" evidence="1">
    <location>
        <begin position="298"/>
        <end position="325"/>
    </location>
</feature>
<evidence type="ECO:0000256" key="1">
    <source>
        <dbReference type="SAM" id="MobiDB-lite"/>
    </source>
</evidence>
<dbReference type="PANTHER" id="PTHR47685:SF1">
    <property type="entry name" value="MAGNESIUM TRANSPORT PROTEIN CORA"/>
    <property type="match status" value="1"/>
</dbReference>
<dbReference type="GO" id="GO:0015087">
    <property type="term" value="F:cobalt ion transmembrane transporter activity"/>
    <property type="evidence" value="ECO:0007669"/>
    <property type="project" value="TreeGrafter"/>
</dbReference>
<keyword evidence="2" id="KW-1133">Transmembrane helix</keyword>
<feature type="compositionally biased region" description="Basic and acidic residues" evidence="1">
    <location>
        <begin position="622"/>
        <end position="635"/>
    </location>
</feature>
<keyword evidence="2" id="KW-0812">Transmembrane</keyword>
<sequence>MLWVEALMAKMYSGPKEDFSAQNLLKRELWDDKLHESKLSAVHGRFMKPSCRAITKDSEKTKLILFMPYLHWELEDARKEMSSVIKELQKSNEETLDNLIIPFGREYFSELLKPMGKGEGDKEKQPGTQATKDTEPDVSLLEEFLFRQPPLHIRRTLDQFYYYMTQDTDIRDADQVISRYCRRKYPKDPVPIVMIDQLWLWIVDNKTVITSFPQRWGKHAASTETTTTINMTNVLDDILRHLAESVREPFNSAFGLSETIIARCLGLSFDPVEWYYEQYLYLEIFEYSINYVVRESRKKSSENEEKTRRNDIEQEASKEQPETSKPDGTIKPSTPTALGEELELIFDISQETELLKEIKDIRDELNILRSLYGQQMGVIESFVKAIEAGQKNLGIPVSKANLMNALVRHIDLVNAMDEAAKRPYKALEDLLDLKQKQANVSEARTARISGNTITVFTIVTIIFLPASFMTAFLALPIAEFSKSNSNFELAYAIKYIMIITAALAVPFVILALYVNPLLRFFKAFVGSFRKISERWSSSTVVRPILKRVPALAMVFIWTPILFIYCIILLGYAACSFLFNWKRLFRWFKEHRQTKKTPKADGTEGSKRRFVVGKIIASIAQHRAEKARNAEEHADGAELGGAPVQSVEPDIPS</sequence>
<gene>
    <name evidence="3" type="ORF">K444DRAFT_621321</name>
</gene>